<evidence type="ECO:0000313" key="1">
    <source>
        <dbReference type="EMBL" id="JAH78526.1"/>
    </source>
</evidence>
<organism evidence="1">
    <name type="scientific">Anguilla anguilla</name>
    <name type="common">European freshwater eel</name>
    <name type="synonym">Muraena anguilla</name>
    <dbReference type="NCBI Taxonomy" id="7936"/>
    <lineage>
        <taxon>Eukaryota</taxon>
        <taxon>Metazoa</taxon>
        <taxon>Chordata</taxon>
        <taxon>Craniata</taxon>
        <taxon>Vertebrata</taxon>
        <taxon>Euteleostomi</taxon>
        <taxon>Actinopterygii</taxon>
        <taxon>Neopterygii</taxon>
        <taxon>Teleostei</taxon>
        <taxon>Anguilliformes</taxon>
        <taxon>Anguillidae</taxon>
        <taxon>Anguilla</taxon>
    </lineage>
</organism>
<reference evidence="1" key="2">
    <citation type="journal article" date="2015" name="Fish Shellfish Immunol.">
        <title>Early steps in the European eel (Anguilla anguilla)-Vibrio vulnificus interaction in the gills: Role of the RtxA13 toxin.</title>
        <authorList>
            <person name="Callol A."/>
            <person name="Pajuelo D."/>
            <person name="Ebbesson L."/>
            <person name="Teles M."/>
            <person name="MacKenzie S."/>
            <person name="Amaro C."/>
        </authorList>
    </citation>
    <scope>NUCLEOTIDE SEQUENCE</scope>
</reference>
<protein>
    <submittedName>
        <fullName evidence="1">Uncharacterized protein</fullName>
    </submittedName>
</protein>
<reference evidence="1" key="1">
    <citation type="submission" date="2014-11" db="EMBL/GenBank/DDBJ databases">
        <authorList>
            <person name="Amaro Gonzalez C."/>
        </authorList>
    </citation>
    <scope>NUCLEOTIDE SEQUENCE</scope>
</reference>
<sequence length="51" mass="5914">MEGERNCEPHAVMERGRTLLPLLHHNPEMFRNLTSIVMSSNRDTVRVVLLL</sequence>
<dbReference type="AlphaFoldDB" id="A0A0E9VKI0"/>
<dbReference type="EMBL" id="GBXM01030051">
    <property type="protein sequence ID" value="JAH78526.1"/>
    <property type="molecule type" value="Transcribed_RNA"/>
</dbReference>
<name>A0A0E9VKI0_ANGAN</name>
<proteinExistence type="predicted"/>
<accession>A0A0E9VKI0</accession>